<organism evidence="9 10">
    <name type="scientific">Clonorchis sinensis</name>
    <name type="common">Chinese liver fluke</name>
    <dbReference type="NCBI Taxonomy" id="79923"/>
    <lineage>
        <taxon>Eukaryota</taxon>
        <taxon>Metazoa</taxon>
        <taxon>Spiralia</taxon>
        <taxon>Lophotrochozoa</taxon>
        <taxon>Platyhelminthes</taxon>
        <taxon>Trematoda</taxon>
        <taxon>Digenea</taxon>
        <taxon>Opisthorchiida</taxon>
        <taxon>Opisthorchiata</taxon>
        <taxon>Opisthorchiidae</taxon>
        <taxon>Clonorchis</taxon>
    </lineage>
</organism>
<dbReference type="Pfam" id="PF07766">
    <property type="entry name" value="LETM1_RBD"/>
    <property type="match status" value="1"/>
</dbReference>
<evidence type="ECO:0000256" key="1">
    <source>
        <dbReference type="ARBA" id="ARBA00004434"/>
    </source>
</evidence>
<evidence type="ECO:0000259" key="8">
    <source>
        <dbReference type="Pfam" id="PF07766"/>
    </source>
</evidence>
<proteinExistence type="predicted"/>
<evidence type="ECO:0000256" key="7">
    <source>
        <dbReference type="SAM" id="Phobius"/>
    </source>
</evidence>
<keyword evidence="3" id="KW-0999">Mitochondrion inner membrane</keyword>
<keyword evidence="10" id="KW-1185">Reference proteome</keyword>
<evidence type="ECO:0000256" key="3">
    <source>
        <dbReference type="ARBA" id="ARBA00022792"/>
    </source>
</evidence>
<dbReference type="GO" id="GO:0005743">
    <property type="term" value="C:mitochondrial inner membrane"/>
    <property type="evidence" value="ECO:0007669"/>
    <property type="project" value="UniProtKB-SubCell"/>
</dbReference>
<keyword evidence="2 7" id="KW-0812">Transmembrane</keyword>
<dbReference type="InterPro" id="IPR044202">
    <property type="entry name" value="LETM1/MDM38-like"/>
</dbReference>
<name>G7Y787_CLOSI</name>
<accession>G7Y787</accession>
<evidence type="ECO:0000313" key="10">
    <source>
        <dbReference type="Proteomes" id="UP000008909"/>
    </source>
</evidence>
<feature type="transmembrane region" description="Helical" evidence="7">
    <location>
        <begin position="96"/>
        <end position="120"/>
    </location>
</feature>
<dbReference type="Proteomes" id="UP000008909">
    <property type="component" value="Unassembled WGS sequence"/>
</dbReference>
<dbReference type="AlphaFoldDB" id="G7Y787"/>
<reference evidence="9" key="1">
    <citation type="journal article" date="2011" name="Genome Biol.">
        <title>The draft genome of the carcinogenic human liver fluke Clonorchis sinensis.</title>
        <authorList>
            <person name="Wang X."/>
            <person name="Chen W."/>
            <person name="Huang Y."/>
            <person name="Sun J."/>
            <person name="Men J."/>
            <person name="Liu H."/>
            <person name="Luo F."/>
            <person name="Guo L."/>
            <person name="Lv X."/>
            <person name="Deng C."/>
            <person name="Zhou C."/>
            <person name="Fan Y."/>
            <person name="Li X."/>
            <person name="Huang L."/>
            <person name="Hu Y."/>
            <person name="Liang C."/>
            <person name="Hu X."/>
            <person name="Xu J."/>
            <person name="Yu X."/>
        </authorList>
    </citation>
    <scope>NUCLEOTIDE SEQUENCE [LARGE SCALE GENOMIC DNA]</scope>
    <source>
        <strain evidence="9">Henan</strain>
    </source>
</reference>
<dbReference type="PANTHER" id="PTHR14009">
    <property type="entry name" value="LEUCINE ZIPPER-EF-HAND CONTAINING TRANSMEMBRANE PROTEIN"/>
    <property type="match status" value="1"/>
</dbReference>
<dbReference type="GO" id="GO:0030003">
    <property type="term" value="P:intracellular monoatomic cation homeostasis"/>
    <property type="evidence" value="ECO:0007669"/>
    <property type="project" value="TreeGrafter"/>
</dbReference>
<reference key="2">
    <citation type="submission" date="2011-10" db="EMBL/GenBank/DDBJ databases">
        <title>The genome and transcriptome sequence of Clonorchis sinensis provide insights into the carcinogenic liver fluke.</title>
        <authorList>
            <person name="Wang X."/>
            <person name="Huang Y."/>
            <person name="Chen W."/>
            <person name="Liu H."/>
            <person name="Guo L."/>
            <person name="Chen Y."/>
            <person name="Luo F."/>
            <person name="Zhou W."/>
            <person name="Sun J."/>
            <person name="Mao Q."/>
            <person name="Liang P."/>
            <person name="Zhou C."/>
            <person name="Tian Y."/>
            <person name="Men J."/>
            <person name="Lv X."/>
            <person name="Huang L."/>
            <person name="Zhou J."/>
            <person name="Hu Y."/>
            <person name="Li R."/>
            <person name="Zhang F."/>
            <person name="Lei H."/>
            <person name="Li X."/>
            <person name="Hu X."/>
            <person name="Liang C."/>
            <person name="Xu J."/>
            <person name="Wu Z."/>
            <person name="Yu X."/>
        </authorList>
    </citation>
    <scope>NUCLEOTIDE SEQUENCE</scope>
    <source>
        <strain>Henan</strain>
    </source>
</reference>
<evidence type="ECO:0000256" key="2">
    <source>
        <dbReference type="ARBA" id="ARBA00022692"/>
    </source>
</evidence>
<keyword evidence="4 7" id="KW-1133">Transmembrane helix</keyword>
<evidence type="ECO:0000313" key="9">
    <source>
        <dbReference type="EMBL" id="GAA48822.1"/>
    </source>
</evidence>
<feature type="domain" description="Letm1 RBD" evidence="8">
    <location>
        <begin position="75"/>
        <end position="225"/>
    </location>
</feature>
<gene>
    <name evidence="9" type="ORF">CLF_102078</name>
</gene>
<evidence type="ECO:0000256" key="5">
    <source>
        <dbReference type="ARBA" id="ARBA00023128"/>
    </source>
</evidence>
<protein>
    <recommendedName>
        <fullName evidence="8">Letm1 RBD domain-containing protein</fullName>
    </recommendedName>
</protein>
<comment type="subcellular location">
    <subcellularLocation>
        <location evidence="1">Mitochondrion inner membrane</location>
        <topology evidence="1">Single-pass membrane protein</topology>
    </subcellularLocation>
</comment>
<dbReference type="InterPro" id="IPR033122">
    <property type="entry name" value="LETM1-like_RBD"/>
</dbReference>
<dbReference type="EMBL" id="DF142912">
    <property type="protein sequence ID" value="GAA48822.1"/>
    <property type="molecule type" value="Genomic_DNA"/>
</dbReference>
<keyword evidence="6 7" id="KW-0472">Membrane</keyword>
<evidence type="ECO:0000256" key="6">
    <source>
        <dbReference type="ARBA" id="ARBA00023136"/>
    </source>
</evidence>
<sequence length="366" mass="42494">MAAGHRRGGTVERLVTNRVLLNYSQPYNTQVGFAVASVNCATRLHSTLLDINDLLRLWTKLSFDNRSIIQYLPVMTQRELYVLRQVPRDLLRLSPVLLLAPLPGTVFLLPFFFAHPYVFLNRAFWTEKQRSEYDSKQLRYRLSVPRDELIRSLHQTTENVKKSPGVSLATVQRFSALDELLDKLRCSGTPLHRELIAVSSVFDDQLNLDNLSKVHVFNLCRLHGLPVRIRLSMFTRWPCTRIYLEPKYFHFRRLRLLRFRAALLSCEDRLVHRTMIQYSGTVAPPLAELRDIPTTLSAFTCQYSLRNRRLLHQRRSRQFRRMERAFTLRSAIGTSGNPSLTHALLSRHPPYFQLAITVVPSQIVSL</sequence>
<keyword evidence="5" id="KW-0496">Mitochondrion</keyword>
<dbReference type="GO" id="GO:0043022">
    <property type="term" value="F:ribosome binding"/>
    <property type="evidence" value="ECO:0007669"/>
    <property type="project" value="InterPro"/>
</dbReference>
<evidence type="ECO:0000256" key="4">
    <source>
        <dbReference type="ARBA" id="ARBA00022989"/>
    </source>
</evidence>
<dbReference type="PANTHER" id="PTHR14009:SF13">
    <property type="entry name" value="LETM1 DOMAIN-CONTAINING PROTEIN 1"/>
    <property type="match status" value="1"/>
</dbReference>